<comment type="catalytic activity">
    <reaction evidence="7 9">
        <text>L-aspartate + ATP = 4-phospho-L-aspartate + ADP</text>
        <dbReference type="Rhea" id="RHEA:23776"/>
        <dbReference type="ChEBI" id="CHEBI:29991"/>
        <dbReference type="ChEBI" id="CHEBI:30616"/>
        <dbReference type="ChEBI" id="CHEBI:57535"/>
        <dbReference type="ChEBI" id="CHEBI:456216"/>
        <dbReference type="EC" id="2.7.2.4"/>
    </reaction>
</comment>
<dbReference type="InterPro" id="IPR018042">
    <property type="entry name" value="Aspartate_kinase_CS"/>
</dbReference>
<dbReference type="InterPro" id="IPR005260">
    <property type="entry name" value="Asp_kin_monofn"/>
</dbReference>
<name>A0A9X2L4D3_9BACT</name>
<keyword evidence="5 9" id="KW-0418">Kinase</keyword>
<protein>
    <recommendedName>
        <fullName evidence="9">Aspartokinase</fullName>
        <ecNumber evidence="9">2.7.2.4</ecNumber>
    </recommendedName>
</protein>
<keyword evidence="6 8" id="KW-0067">ATP-binding</keyword>
<feature type="binding site" evidence="8">
    <location>
        <begin position="250"/>
        <end position="251"/>
    </location>
    <ligand>
        <name>ATP</name>
        <dbReference type="ChEBI" id="CHEBI:30616"/>
    </ligand>
</feature>
<dbReference type="InterPro" id="IPR002912">
    <property type="entry name" value="ACT_dom"/>
</dbReference>
<keyword evidence="3 9" id="KW-0808">Transferase</keyword>
<evidence type="ECO:0000256" key="2">
    <source>
        <dbReference type="ARBA" id="ARBA00010122"/>
    </source>
</evidence>
<evidence type="ECO:0000256" key="5">
    <source>
        <dbReference type="ARBA" id="ARBA00022777"/>
    </source>
</evidence>
<evidence type="ECO:0000256" key="6">
    <source>
        <dbReference type="ARBA" id="ARBA00022840"/>
    </source>
</evidence>
<dbReference type="NCBIfam" id="NF006570">
    <property type="entry name" value="PRK09084.1"/>
    <property type="match status" value="1"/>
</dbReference>
<dbReference type="GO" id="GO:0005829">
    <property type="term" value="C:cytosol"/>
    <property type="evidence" value="ECO:0007669"/>
    <property type="project" value="TreeGrafter"/>
</dbReference>
<gene>
    <name evidence="12" type="primary">lysC</name>
    <name evidence="12" type="ORF">NM125_10815</name>
</gene>
<accession>A0A9X2L4D3</accession>
<sequence>MIVSKFGGTSVGTFDAMQRSAKIVASDPDRRLIVISATSGTTNDLVALSASQLDSTQREELLGSIEKRHLAIIEQCKEEEKLRDAFYTEFSGLREHLDFVGRDKRWKDALYAFGELMSTRIFVEVLRENGVDAKWLDARNVMKTDSTFGNAEPILASIKKKADKHIQVGKTYLTQGFIGSDVFGNTTTLGRGGSDFSASLFAETVGADTLEIWTDVAGVFTTDPRIVPDAFPINEITFDEAAELSVFGGKVLHPATLKPAMRAGVNVRVASSSDPENPGTYIVKDAEKKPPIRAISLRKDQTLLTVNSLEMLHQHGFLAHLFKVLAEHKISVDLVSTSEVSVALTLDTAVNAANKVELNEDVLEELGRFAEVIVEEELALIALIGNDLQKTSGIGGPLFTALEEYNVRLICHGASPNNLCFLVEQKQAEDIVRMLHGKFITE</sequence>
<dbReference type="GO" id="GO:0005524">
    <property type="term" value="F:ATP binding"/>
    <property type="evidence" value="ECO:0007669"/>
    <property type="project" value="UniProtKB-KW"/>
</dbReference>
<dbReference type="PANTHER" id="PTHR21499">
    <property type="entry name" value="ASPARTATE KINASE"/>
    <property type="match status" value="1"/>
</dbReference>
<dbReference type="NCBIfam" id="TIGR00657">
    <property type="entry name" value="asp_kinases"/>
    <property type="match status" value="1"/>
</dbReference>
<reference evidence="12" key="1">
    <citation type="submission" date="2022-06" db="EMBL/GenBank/DDBJ databases">
        <title>Gracilimonas sp. CAU 1638 isolated from sea sediment.</title>
        <authorList>
            <person name="Kim W."/>
        </authorList>
    </citation>
    <scope>NUCLEOTIDE SEQUENCE</scope>
    <source>
        <strain evidence="12">CAU 1638</strain>
    </source>
</reference>
<dbReference type="Proteomes" id="UP001139125">
    <property type="component" value="Unassembled WGS sequence"/>
</dbReference>
<feature type="binding site" evidence="8">
    <location>
        <begin position="5"/>
        <end position="8"/>
    </location>
    <ligand>
        <name>ATP</name>
        <dbReference type="ChEBI" id="CHEBI:30616"/>
    </ligand>
</feature>
<dbReference type="InterPro" id="IPR036393">
    <property type="entry name" value="AceGlu_kinase-like_sf"/>
</dbReference>
<evidence type="ECO:0000256" key="1">
    <source>
        <dbReference type="ARBA" id="ARBA00004766"/>
    </source>
</evidence>
<keyword evidence="4 8" id="KW-0547">Nucleotide-binding</keyword>
<dbReference type="Gene3D" id="1.20.120.1320">
    <property type="entry name" value="Aspartokinase, catalytic domain"/>
    <property type="match status" value="1"/>
</dbReference>
<dbReference type="PROSITE" id="PS51671">
    <property type="entry name" value="ACT"/>
    <property type="match status" value="1"/>
</dbReference>
<dbReference type="Gene3D" id="3.30.70.260">
    <property type="match status" value="2"/>
</dbReference>
<feature type="domain" description="ACT" evidence="11">
    <location>
        <begin position="306"/>
        <end position="383"/>
    </location>
</feature>
<organism evidence="12 13">
    <name type="scientific">Gracilimonas sediminicola</name>
    <dbReference type="NCBI Taxonomy" id="2952158"/>
    <lineage>
        <taxon>Bacteria</taxon>
        <taxon>Pseudomonadati</taxon>
        <taxon>Balneolota</taxon>
        <taxon>Balneolia</taxon>
        <taxon>Balneolales</taxon>
        <taxon>Balneolaceae</taxon>
        <taxon>Gracilimonas</taxon>
    </lineage>
</organism>
<comment type="pathway">
    <text evidence="10">Amino-acid biosynthesis; L-threonine biosynthesis; L-threonine from L-aspartate: step 1/5.</text>
</comment>
<dbReference type="InterPro" id="IPR054352">
    <property type="entry name" value="ACT_Aspartokinase"/>
</dbReference>
<evidence type="ECO:0000313" key="12">
    <source>
        <dbReference type="EMBL" id="MCP9292069.1"/>
    </source>
</evidence>
<dbReference type="GO" id="GO:0009089">
    <property type="term" value="P:lysine biosynthetic process via diaminopimelate"/>
    <property type="evidence" value="ECO:0007669"/>
    <property type="project" value="InterPro"/>
</dbReference>
<dbReference type="InterPro" id="IPR045865">
    <property type="entry name" value="ACT-like_dom_sf"/>
</dbReference>
<feature type="binding site" evidence="8">
    <location>
        <position position="225"/>
    </location>
    <ligand>
        <name>ATP</name>
        <dbReference type="ChEBI" id="CHEBI:30616"/>
    </ligand>
</feature>
<evidence type="ECO:0000256" key="10">
    <source>
        <dbReference type="RuleBase" id="RU004249"/>
    </source>
</evidence>
<dbReference type="Gene3D" id="3.40.1160.10">
    <property type="entry name" value="Acetylglutamate kinase-like"/>
    <property type="match status" value="1"/>
</dbReference>
<dbReference type="SUPFAM" id="SSF55021">
    <property type="entry name" value="ACT-like"/>
    <property type="match status" value="2"/>
</dbReference>
<feature type="binding site" evidence="8">
    <location>
        <begin position="214"/>
        <end position="215"/>
    </location>
    <ligand>
        <name>ATP</name>
        <dbReference type="ChEBI" id="CHEBI:30616"/>
    </ligand>
</feature>
<evidence type="ECO:0000259" key="11">
    <source>
        <dbReference type="PROSITE" id="PS51671"/>
    </source>
</evidence>
<dbReference type="InterPro" id="IPR001341">
    <property type="entry name" value="Asp_kinase"/>
</dbReference>
<evidence type="ECO:0000256" key="4">
    <source>
        <dbReference type="ARBA" id="ARBA00022741"/>
    </source>
</evidence>
<dbReference type="PANTHER" id="PTHR21499:SF59">
    <property type="entry name" value="ASPARTOKINASE"/>
    <property type="match status" value="1"/>
</dbReference>
<evidence type="ECO:0000256" key="9">
    <source>
        <dbReference type="RuleBase" id="RU003448"/>
    </source>
</evidence>
<dbReference type="AlphaFoldDB" id="A0A9X2L4D3"/>
<comment type="pathway">
    <text evidence="10">Amino-acid biosynthesis; L-methionine biosynthesis via de novo pathway; L-homoserine from L-aspartate: step 1/3.</text>
</comment>
<feature type="binding site" evidence="8">
    <location>
        <position position="115"/>
    </location>
    <ligand>
        <name>substrate</name>
    </ligand>
</feature>
<comment type="pathway">
    <text evidence="1 10">Amino-acid biosynthesis; L-lysine biosynthesis via DAP pathway; (S)-tetrahydrodipicolinate from L-aspartate: step 1/4.</text>
</comment>
<dbReference type="EC" id="2.7.2.4" evidence="9"/>
<keyword evidence="10" id="KW-0028">Amino-acid biosynthesis</keyword>
<keyword evidence="13" id="KW-1185">Reference proteome</keyword>
<evidence type="ECO:0000256" key="8">
    <source>
        <dbReference type="PIRSR" id="PIRSR000726-1"/>
    </source>
</evidence>
<dbReference type="SUPFAM" id="SSF53633">
    <property type="entry name" value="Carbamate kinase-like"/>
    <property type="match status" value="1"/>
</dbReference>
<dbReference type="RefSeq" id="WP_255134943.1">
    <property type="nucleotide sequence ID" value="NZ_JANDBC010000002.1"/>
</dbReference>
<dbReference type="PIRSF" id="PIRSF000726">
    <property type="entry name" value="Asp_kin"/>
    <property type="match status" value="1"/>
</dbReference>
<evidence type="ECO:0000256" key="3">
    <source>
        <dbReference type="ARBA" id="ARBA00022679"/>
    </source>
</evidence>
<comment type="similarity">
    <text evidence="2 9">Belongs to the aspartokinase family.</text>
</comment>
<dbReference type="InterPro" id="IPR042199">
    <property type="entry name" value="AsparK_Bifunc_asparK/hSer_DH"/>
</dbReference>
<dbReference type="InterPro" id="IPR001048">
    <property type="entry name" value="Asp/Glu/Uridylate_kinase"/>
</dbReference>
<dbReference type="EMBL" id="JANDBC010000002">
    <property type="protein sequence ID" value="MCP9292069.1"/>
    <property type="molecule type" value="Genomic_DNA"/>
</dbReference>
<dbReference type="Pfam" id="PF00696">
    <property type="entry name" value="AA_kinase"/>
    <property type="match status" value="1"/>
</dbReference>
<feature type="binding site" evidence="8">
    <location>
        <position position="42"/>
    </location>
    <ligand>
        <name>substrate</name>
    </ligand>
</feature>
<evidence type="ECO:0000256" key="7">
    <source>
        <dbReference type="ARBA" id="ARBA00047872"/>
    </source>
</evidence>
<dbReference type="Pfam" id="PF22468">
    <property type="entry name" value="ACT_9"/>
    <property type="match status" value="1"/>
</dbReference>
<comment type="caution">
    <text evidence="12">The sequence shown here is derived from an EMBL/GenBank/DDBJ whole genome shotgun (WGS) entry which is preliminary data.</text>
</comment>
<proteinExistence type="inferred from homology"/>
<dbReference type="GO" id="GO:0009090">
    <property type="term" value="P:homoserine biosynthetic process"/>
    <property type="evidence" value="ECO:0007669"/>
    <property type="project" value="TreeGrafter"/>
</dbReference>
<dbReference type="GO" id="GO:0004072">
    <property type="term" value="F:aspartate kinase activity"/>
    <property type="evidence" value="ECO:0007669"/>
    <property type="project" value="UniProtKB-EC"/>
</dbReference>
<dbReference type="PROSITE" id="PS00324">
    <property type="entry name" value="ASPARTOKINASE"/>
    <property type="match status" value="1"/>
</dbReference>
<evidence type="ECO:0000313" key="13">
    <source>
        <dbReference type="Proteomes" id="UP001139125"/>
    </source>
</evidence>